<dbReference type="Pfam" id="PF13091">
    <property type="entry name" value="PLDc_2"/>
    <property type="match status" value="1"/>
</dbReference>
<comment type="caution">
    <text evidence="3">The sequence shown here is derived from an EMBL/GenBank/DDBJ whole genome shotgun (WGS) entry which is preliminary data.</text>
</comment>
<dbReference type="EMBL" id="JAERUA010000006">
    <property type="protein sequence ID" value="KAI1898985.1"/>
    <property type="molecule type" value="Genomic_DNA"/>
</dbReference>
<dbReference type="SUPFAM" id="SSF56024">
    <property type="entry name" value="Phospholipase D/nuclease"/>
    <property type="match status" value="1"/>
</dbReference>
<sequence>MFVFLQSLLVLNQHPLSCKIQVKVFEVSSTPEQLKIPYARVNHAKYMVTDRVAYIGTSNWSENYFTQTAGVGLVVNQTGVELGKGQKTVQSHLQEIFLRDWRSQHAQALSPEHVNRCGKHA</sequence>
<evidence type="ECO:0000313" key="4">
    <source>
        <dbReference type="Proteomes" id="UP000829720"/>
    </source>
</evidence>
<dbReference type="PROSITE" id="PS50035">
    <property type="entry name" value="PLD"/>
    <property type="match status" value="1"/>
</dbReference>
<dbReference type="OrthoDB" id="1923775at2759"/>
<protein>
    <recommendedName>
        <fullName evidence="2">PLD phosphodiesterase domain-containing protein</fullName>
    </recommendedName>
</protein>
<keyword evidence="1" id="KW-0443">Lipid metabolism</keyword>
<dbReference type="GO" id="GO:0016042">
    <property type="term" value="P:lipid catabolic process"/>
    <property type="evidence" value="ECO:0007669"/>
    <property type="project" value="UniProtKB-KW"/>
</dbReference>
<reference evidence="3" key="1">
    <citation type="submission" date="2021-01" db="EMBL/GenBank/DDBJ databases">
        <authorList>
            <person name="Zahm M."/>
            <person name="Roques C."/>
            <person name="Cabau C."/>
            <person name="Klopp C."/>
            <person name="Donnadieu C."/>
            <person name="Jouanno E."/>
            <person name="Lampietro C."/>
            <person name="Louis A."/>
            <person name="Herpin A."/>
            <person name="Echchiki A."/>
            <person name="Berthelot C."/>
            <person name="Parey E."/>
            <person name="Roest-Crollius H."/>
            <person name="Braasch I."/>
            <person name="Postlethwait J."/>
            <person name="Bobe J."/>
            <person name="Montfort J."/>
            <person name="Bouchez O."/>
            <person name="Begum T."/>
            <person name="Mejri S."/>
            <person name="Adams A."/>
            <person name="Chen W.-J."/>
            <person name="Guiguen Y."/>
        </authorList>
    </citation>
    <scope>NUCLEOTIDE SEQUENCE</scope>
    <source>
        <tissue evidence="3">Blood</tissue>
    </source>
</reference>
<keyword evidence="1" id="KW-0442">Lipid degradation</keyword>
<gene>
    <name evidence="3" type="ORF">AGOR_G00078020</name>
</gene>
<dbReference type="InterPro" id="IPR025202">
    <property type="entry name" value="PLD-like_dom"/>
</dbReference>
<keyword evidence="4" id="KW-1185">Reference proteome</keyword>
<dbReference type="PANTHER" id="PTHR10185">
    <property type="entry name" value="PHOSPHOLIPASE D - RELATED"/>
    <property type="match status" value="1"/>
</dbReference>
<evidence type="ECO:0000313" key="3">
    <source>
        <dbReference type="EMBL" id="KAI1898985.1"/>
    </source>
</evidence>
<dbReference type="Proteomes" id="UP000829720">
    <property type="component" value="Unassembled WGS sequence"/>
</dbReference>
<dbReference type="InterPro" id="IPR001736">
    <property type="entry name" value="PLipase_D/transphosphatidylase"/>
</dbReference>
<evidence type="ECO:0000259" key="2">
    <source>
        <dbReference type="PROSITE" id="PS50035"/>
    </source>
</evidence>
<dbReference type="GO" id="GO:0003824">
    <property type="term" value="F:catalytic activity"/>
    <property type="evidence" value="ECO:0007669"/>
    <property type="project" value="InterPro"/>
</dbReference>
<accession>A0A8T3DXG2</accession>
<organism evidence="3 4">
    <name type="scientific">Albula goreensis</name>
    <dbReference type="NCBI Taxonomy" id="1534307"/>
    <lineage>
        <taxon>Eukaryota</taxon>
        <taxon>Metazoa</taxon>
        <taxon>Chordata</taxon>
        <taxon>Craniata</taxon>
        <taxon>Vertebrata</taxon>
        <taxon>Euteleostomi</taxon>
        <taxon>Actinopterygii</taxon>
        <taxon>Neopterygii</taxon>
        <taxon>Teleostei</taxon>
        <taxon>Albuliformes</taxon>
        <taxon>Albulidae</taxon>
        <taxon>Albula</taxon>
    </lineage>
</organism>
<dbReference type="PANTHER" id="PTHR10185:SF26">
    <property type="entry name" value="PHOSPHOLIPASE D FAMILY, MEMBER 7"/>
    <property type="match status" value="1"/>
</dbReference>
<feature type="domain" description="PLD phosphodiesterase" evidence="2">
    <location>
        <begin position="38"/>
        <end position="64"/>
    </location>
</feature>
<dbReference type="Gene3D" id="3.30.870.10">
    <property type="entry name" value="Endonuclease Chain A"/>
    <property type="match status" value="1"/>
</dbReference>
<proteinExistence type="predicted"/>
<evidence type="ECO:0000256" key="1">
    <source>
        <dbReference type="ARBA" id="ARBA00022963"/>
    </source>
</evidence>
<dbReference type="SMART" id="SM00155">
    <property type="entry name" value="PLDc"/>
    <property type="match status" value="1"/>
</dbReference>
<dbReference type="AlphaFoldDB" id="A0A8T3DXG2"/>
<dbReference type="InterPro" id="IPR050874">
    <property type="entry name" value="Diverse_PLD-related"/>
</dbReference>
<name>A0A8T3DXG2_9TELE</name>